<feature type="domain" description="YokE-like PH" evidence="1">
    <location>
        <begin position="40"/>
        <end position="135"/>
    </location>
</feature>
<dbReference type="AlphaFoldDB" id="A0A2M9Y6X8"/>
<sequence>MQTIEQIKTQIQSLLVNHPHINIDILIAYHPGFLCLPEILEDGEKIQGYCMGLLEGKNKKLGAGKWLVIQTGNGFHFVRKLLFKSGFDSISLERTKVKKITTKMGWFFGKIQWETEEDTIEMLQIGKKDYEFFVKGL</sequence>
<comment type="caution">
    <text evidence="2">The sequence shown here is derived from an EMBL/GenBank/DDBJ whole genome shotgun (WGS) entry which is preliminary data.</text>
</comment>
<protein>
    <recommendedName>
        <fullName evidence="1">YokE-like PH domain-containing protein</fullName>
    </recommendedName>
</protein>
<evidence type="ECO:0000259" key="1">
    <source>
        <dbReference type="Pfam" id="PF14470"/>
    </source>
</evidence>
<dbReference type="Proteomes" id="UP000297891">
    <property type="component" value="Unassembled WGS sequence"/>
</dbReference>
<organism evidence="2 3">
    <name type="scientific">Leptospira brenneri</name>
    <dbReference type="NCBI Taxonomy" id="2023182"/>
    <lineage>
        <taxon>Bacteria</taxon>
        <taxon>Pseudomonadati</taxon>
        <taxon>Spirochaetota</taxon>
        <taxon>Spirochaetia</taxon>
        <taxon>Leptospirales</taxon>
        <taxon>Leptospiraceae</taxon>
        <taxon>Leptospira</taxon>
    </lineage>
</organism>
<dbReference type="OrthoDB" id="330495at2"/>
<evidence type="ECO:0000313" key="2">
    <source>
        <dbReference type="EMBL" id="TGK95865.1"/>
    </source>
</evidence>
<keyword evidence="3" id="KW-1185">Reference proteome</keyword>
<evidence type="ECO:0000313" key="3">
    <source>
        <dbReference type="Proteomes" id="UP000297891"/>
    </source>
</evidence>
<proteinExistence type="predicted"/>
<dbReference type="RefSeq" id="WP_100789177.1">
    <property type="nucleotide sequence ID" value="NZ_NPDQ01000001.1"/>
</dbReference>
<dbReference type="EMBL" id="RQFP01000001">
    <property type="protein sequence ID" value="TGK95865.1"/>
    <property type="molecule type" value="Genomic_DNA"/>
</dbReference>
<dbReference type="Pfam" id="PF14470">
    <property type="entry name" value="bPH_3"/>
    <property type="match status" value="1"/>
</dbReference>
<accession>A0A2M9Y6X8</accession>
<dbReference type="InterPro" id="IPR039519">
    <property type="entry name" value="YokE-like_PH"/>
</dbReference>
<reference evidence="2" key="1">
    <citation type="journal article" date="2019" name="PLoS Negl. Trop. Dis.">
        <title>Revisiting the worldwide diversity of Leptospira species in the environment.</title>
        <authorList>
            <person name="Vincent A.T."/>
            <person name="Schiettekatte O."/>
            <person name="Bourhy P."/>
            <person name="Veyrier F.J."/>
            <person name="Picardeau M."/>
        </authorList>
    </citation>
    <scope>NUCLEOTIDE SEQUENCE [LARGE SCALE GENOMIC DNA]</scope>
    <source>
        <strain evidence="2">201800277</strain>
    </source>
</reference>
<gene>
    <name evidence="2" type="ORF">EHQ30_04345</name>
</gene>
<name>A0A2M9Y6X8_9LEPT</name>